<accession>A0A9P7GUY5</accession>
<evidence type="ECO:0000313" key="2">
    <source>
        <dbReference type="Proteomes" id="UP000717328"/>
    </source>
</evidence>
<reference evidence="1" key="2">
    <citation type="submission" date="2021-10" db="EMBL/GenBank/DDBJ databases">
        <title>Phylogenomics reveals ancestral predisposition of the termite-cultivated fungus Termitomyces towards a domesticated lifestyle.</title>
        <authorList>
            <person name="Auxier B."/>
            <person name="Grum-Grzhimaylo A."/>
            <person name="Cardenas M.E."/>
            <person name="Lodge J.D."/>
            <person name="Laessoe T."/>
            <person name="Pedersen O."/>
            <person name="Smith M.E."/>
            <person name="Kuyper T.W."/>
            <person name="Franco-Molano E.A."/>
            <person name="Baroni T.J."/>
            <person name="Aanen D.K."/>
        </authorList>
    </citation>
    <scope>NUCLEOTIDE SEQUENCE</scope>
    <source>
        <strain evidence="1">D49</strain>
    </source>
</reference>
<sequence length="193" mass="21377">MASPTQSLDSHIRSASCVNSIGSQNIAAEGFEAVNKSVRSLRLVSTKSFLKKYISLSSQEVNNAYKRLCEKGFYSAKQKRWTAFPTQGAKVKEDELYAPFAATNNVIAGCFDKPLSGGLWLDRHSVSNSQTSPDPHAACVRPDCLYASAHQKAEIFDNLERSIEGIQKSLETDKSAKLADMEALKRQLVRFHF</sequence>
<dbReference type="EMBL" id="JABCKI010000046">
    <property type="protein sequence ID" value="KAG5653557.1"/>
    <property type="molecule type" value="Genomic_DNA"/>
</dbReference>
<dbReference type="Proteomes" id="UP000717328">
    <property type="component" value="Unassembled WGS sequence"/>
</dbReference>
<reference evidence="1" key="1">
    <citation type="submission" date="2021-02" db="EMBL/GenBank/DDBJ databases">
        <authorList>
            <person name="Nieuwenhuis M."/>
            <person name="Van De Peppel L.J.J."/>
        </authorList>
    </citation>
    <scope>NUCLEOTIDE SEQUENCE</scope>
    <source>
        <strain evidence="1">D49</strain>
    </source>
</reference>
<evidence type="ECO:0000313" key="1">
    <source>
        <dbReference type="EMBL" id="KAG5653557.1"/>
    </source>
</evidence>
<keyword evidence="2" id="KW-1185">Reference proteome</keyword>
<name>A0A9P7GUY5_9AGAR</name>
<gene>
    <name evidence="1" type="ORF">H0H81_012366</name>
</gene>
<dbReference type="AlphaFoldDB" id="A0A9P7GUY5"/>
<proteinExistence type="predicted"/>
<protein>
    <submittedName>
        <fullName evidence="1">Uncharacterized protein</fullName>
    </submittedName>
</protein>
<comment type="caution">
    <text evidence="1">The sequence shown here is derived from an EMBL/GenBank/DDBJ whole genome shotgun (WGS) entry which is preliminary data.</text>
</comment>
<organism evidence="1 2">
    <name type="scientific">Sphagnurus paluster</name>
    <dbReference type="NCBI Taxonomy" id="117069"/>
    <lineage>
        <taxon>Eukaryota</taxon>
        <taxon>Fungi</taxon>
        <taxon>Dikarya</taxon>
        <taxon>Basidiomycota</taxon>
        <taxon>Agaricomycotina</taxon>
        <taxon>Agaricomycetes</taxon>
        <taxon>Agaricomycetidae</taxon>
        <taxon>Agaricales</taxon>
        <taxon>Tricholomatineae</taxon>
        <taxon>Lyophyllaceae</taxon>
        <taxon>Sphagnurus</taxon>
    </lineage>
</organism>